<name>A0A3S8ILE6_9EUCA</name>
<dbReference type="AlphaFoldDB" id="A0A3S8ILE6"/>
<gene>
    <name evidence="2" type="primary">ATP8</name>
</gene>
<geneLocation type="mitochondrion" evidence="2"/>
<evidence type="ECO:0000313" key="2">
    <source>
        <dbReference type="EMBL" id="AZH80554.1"/>
    </source>
</evidence>
<sequence>MAPLMWLNLFLFFTVVYILFLISNYFLKVPENLQVATKTHSPNKLSWKW</sequence>
<reference evidence="2" key="2">
    <citation type="submission" date="2018-11" db="EMBL/GenBank/DDBJ databases">
        <authorList>
            <person name="de Mazancourt V."/>
            <person name="Klotz W."/>
            <person name="Marquet G."/>
            <person name="Mos B."/>
            <person name="Rogers D.C."/>
            <person name="Keith P."/>
        </authorList>
    </citation>
    <scope>NUCLEOTIDE SEQUENCE</scope>
    <source>
        <strain evidence="2">CA1349</strain>
    </source>
</reference>
<proteinExistence type="predicted"/>
<keyword evidence="1" id="KW-1133">Transmembrane helix</keyword>
<organism evidence="2">
    <name type="scientific">Caridina cf. weberi 1 VDM-2018</name>
    <dbReference type="NCBI Taxonomy" id="2493621"/>
    <lineage>
        <taxon>Eukaryota</taxon>
        <taxon>Metazoa</taxon>
        <taxon>Ecdysozoa</taxon>
        <taxon>Arthropoda</taxon>
        <taxon>Crustacea</taxon>
        <taxon>Multicrustacea</taxon>
        <taxon>Malacostraca</taxon>
        <taxon>Eumalacostraca</taxon>
        <taxon>Eucarida</taxon>
        <taxon>Decapoda</taxon>
        <taxon>Pleocyemata</taxon>
        <taxon>Caridea</taxon>
        <taxon>Atyoidea</taxon>
        <taxon>Atyidae</taxon>
        <taxon>Caridina</taxon>
    </lineage>
</organism>
<keyword evidence="1" id="KW-0812">Transmembrane</keyword>
<keyword evidence="2" id="KW-0496">Mitochondrion</keyword>
<protein>
    <submittedName>
        <fullName evidence="2">ATP synthase Fo subunit 8</fullName>
    </submittedName>
</protein>
<evidence type="ECO:0000256" key="1">
    <source>
        <dbReference type="SAM" id="Phobius"/>
    </source>
</evidence>
<reference evidence="2" key="1">
    <citation type="journal article" date="2018" name="Mol. Phylogenet. Evol.">
        <title>The complex study of complexes: The first well-supported phylogeny of two species complexes within genus Caridina (Decapoda: Caridea: Atyidae) sheds light on evolution, biogeography, and habitat.</title>
        <authorList>
            <person name="De Mazancourt V."/>
            <person name="Klotz W."/>
            <person name="Marquet G."/>
            <person name="Mos B."/>
            <person name="Rogers D.C."/>
            <person name="Keith P."/>
        </authorList>
    </citation>
    <scope>NUCLEOTIDE SEQUENCE</scope>
    <source>
        <strain evidence="2">CA1349</strain>
    </source>
</reference>
<keyword evidence="1" id="KW-0472">Membrane</keyword>
<accession>A0A3S8ILE6</accession>
<dbReference type="EMBL" id="MK189518">
    <property type="protein sequence ID" value="AZH80554.1"/>
    <property type="molecule type" value="Genomic_DNA"/>
</dbReference>
<feature type="transmembrane region" description="Helical" evidence="1">
    <location>
        <begin position="6"/>
        <end position="27"/>
    </location>
</feature>